<evidence type="ECO:0000256" key="2">
    <source>
        <dbReference type="ARBA" id="ARBA00004370"/>
    </source>
</evidence>
<protein>
    <recommendedName>
        <fullName evidence="16">Cytochrome P450</fullName>
    </recommendedName>
</protein>
<dbReference type="InterPro" id="IPR001128">
    <property type="entry name" value="Cyt_P450"/>
</dbReference>
<dbReference type="GO" id="GO:0016705">
    <property type="term" value="F:oxidoreductase activity, acting on paired donors, with incorporation or reduction of molecular oxygen"/>
    <property type="evidence" value="ECO:0007669"/>
    <property type="project" value="InterPro"/>
</dbReference>
<evidence type="ECO:0000256" key="10">
    <source>
        <dbReference type="ARBA" id="ARBA00023033"/>
    </source>
</evidence>
<dbReference type="FunFam" id="1.10.630.10:FF:000063">
    <property type="entry name" value="Cytochrome P450 monooxygenase"/>
    <property type="match status" value="1"/>
</dbReference>
<evidence type="ECO:0000256" key="7">
    <source>
        <dbReference type="ARBA" id="ARBA00022989"/>
    </source>
</evidence>
<gene>
    <name evidence="14" type="ORF">GOMPHAMPRED_003373</name>
</gene>
<accession>A0A8H3HWX3</accession>
<dbReference type="AlphaFoldDB" id="A0A8H3HWX3"/>
<evidence type="ECO:0000256" key="13">
    <source>
        <dbReference type="SAM" id="Phobius"/>
    </source>
</evidence>
<evidence type="ECO:0000256" key="4">
    <source>
        <dbReference type="ARBA" id="ARBA00022617"/>
    </source>
</evidence>
<dbReference type="Proteomes" id="UP000664169">
    <property type="component" value="Unassembled WGS sequence"/>
</dbReference>
<keyword evidence="7 13" id="KW-1133">Transmembrane helix</keyword>
<dbReference type="PANTHER" id="PTHR24305:SF112">
    <property type="entry name" value="L-ORNITHINE-N5-MONOOXYGENASE (EUROFUNG)"/>
    <property type="match status" value="1"/>
</dbReference>
<keyword evidence="4 12" id="KW-0349">Heme</keyword>
<keyword evidence="11 13" id="KW-0472">Membrane</keyword>
<keyword evidence="15" id="KW-1185">Reference proteome</keyword>
<feature type="transmembrane region" description="Helical" evidence="13">
    <location>
        <begin position="70"/>
        <end position="91"/>
    </location>
</feature>
<dbReference type="GO" id="GO:0016020">
    <property type="term" value="C:membrane"/>
    <property type="evidence" value="ECO:0007669"/>
    <property type="project" value="UniProtKB-SubCell"/>
</dbReference>
<proteinExistence type="inferred from homology"/>
<feature type="transmembrane region" description="Helical" evidence="13">
    <location>
        <begin position="12"/>
        <end position="31"/>
    </location>
</feature>
<dbReference type="GO" id="GO:1902181">
    <property type="term" value="P:verruculogen biosynthetic process"/>
    <property type="evidence" value="ECO:0007669"/>
    <property type="project" value="UniProtKB-ARBA"/>
</dbReference>
<reference evidence="14" key="1">
    <citation type="submission" date="2021-03" db="EMBL/GenBank/DDBJ databases">
        <authorList>
            <person name="Tagirdzhanova G."/>
        </authorList>
    </citation>
    <scope>NUCLEOTIDE SEQUENCE</scope>
</reference>
<sequence length="547" mass="61677">MFTSNTPSGPPLVAGSITAFAAGSLAYWGYWHRYEVHQYSWPTINAFLLTCLGMVITGVNVYSLAISESIGATTMIAGAFLLGGFGNCLVWRMFFNPLNKFPGPWSARISCFWFTFQLGKADGYYKLQALHKKYGKYVRIGSNDLSITDPEIMELAYGNKSRVTKADWYDNDAPLTSMHTTRDKGLHDRRRRVWAPAFSEKAIRDYETEVTRLNDQFIQKMEDFDGQPVNVSKWFNLYSFDAMGLIGFGKEYGLMEKGEKPHALEMLDEGMAPLAFRLPAWFFRVLVAIPGAGAGYQKFIKFCVDELTWTVNNVGEKKRDNNIVSWLLKAYKDIKRPENDTFLQADSRLIIVAGSDTTAATLISLFYNLAQNPNVVESLRKELDPLTAGSWHEIDIRNAEYLNGCINEALRLLPPVPSGLARLTPPEGLQVGKTYIPGKAVFFNPMYVMGRDSDIYEEPDKFLPERWTTQPEKVKHKDAFAPFSVGPFGCIGKNLALMELRTLVTRLIKSFDVEFAPGEDGSKVLTKTKDHFTVDVGDLELVFKPRH</sequence>
<evidence type="ECO:0008006" key="16">
    <source>
        <dbReference type="Google" id="ProtNLM"/>
    </source>
</evidence>
<evidence type="ECO:0000256" key="3">
    <source>
        <dbReference type="ARBA" id="ARBA00010617"/>
    </source>
</evidence>
<keyword evidence="5 13" id="KW-0812">Transmembrane</keyword>
<keyword evidence="10" id="KW-0503">Monooxygenase</keyword>
<dbReference type="InterPro" id="IPR002403">
    <property type="entry name" value="Cyt_P450_E_grp-IV"/>
</dbReference>
<comment type="subcellular location">
    <subcellularLocation>
        <location evidence="2">Membrane</location>
    </subcellularLocation>
</comment>
<evidence type="ECO:0000313" key="15">
    <source>
        <dbReference type="Proteomes" id="UP000664169"/>
    </source>
</evidence>
<comment type="caution">
    <text evidence="14">The sequence shown here is derived from an EMBL/GenBank/DDBJ whole genome shotgun (WGS) entry which is preliminary data.</text>
</comment>
<dbReference type="PRINTS" id="PR00385">
    <property type="entry name" value="P450"/>
</dbReference>
<dbReference type="OrthoDB" id="6692864at2759"/>
<evidence type="ECO:0000256" key="12">
    <source>
        <dbReference type="PIRSR" id="PIRSR602403-1"/>
    </source>
</evidence>
<name>A0A8H3HWX3_9LECA</name>
<dbReference type="GO" id="GO:0004497">
    <property type="term" value="F:monooxygenase activity"/>
    <property type="evidence" value="ECO:0007669"/>
    <property type="project" value="UniProtKB-KW"/>
</dbReference>
<dbReference type="GO" id="GO:0005506">
    <property type="term" value="F:iron ion binding"/>
    <property type="evidence" value="ECO:0007669"/>
    <property type="project" value="InterPro"/>
</dbReference>
<dbReference type="Gene3D" id="1.10.630.10">
    <property type="entry name" value="Cytochrome P450"/>
    <property type="match status" value="1"/>
</dbReference>
<organism evidence="14 15">
    <name type="scientific">Gomphillus americanus</name>
    <dbReference type="NCBI Taxonomy" id="1940652"/>
    <lineage>
        <taxon>Eukaryota</taxon>
        <taxon>Fungi</taxon>
        <taxon>Dikarya</taxon>
        <taxon>Ascomycota</taxon>
        <taxon>Pezizomycotina</taxon>
        <taxon>Lecanoromycetes</taxon>
        <taxon>OSLEUM clade</taxon>
        <taxon>Ostropomycetidae</taxon>
        <taxon>Ostropales</taxon>
        <taxon>Graphidaceae</taxon>
        <taxon>Gomphilloideae</taxon>
        <taxon>Gomphillus</taxon>
    </lineage>
</organism>
<feature type="transmembrane region" description="Helical" evidence="13">
    <location>
        <begin position="43"/>
        <end position="64"/>
    </location>
</feature>
<dbReference type="PRINTS" id="PR00465">
    <property type="entry name" value="EP450IV"/>
</dbReference>
<dbReference type="InterPro" id="IPR050121">
    <property type="entry name" value="Cytochrome_P450_monoxygenase"/>
</dbReference>
<evidence type="ECO:0000256" key="11">
    <source>
        <dbReference type="ARBA" id="ARBA00023136"/>
    </source>
</evidence>
<dbReference type="InterPro" id="IPR036396">
    <property type="entry name" value="Cyt_P450_sf"/>
</dbReference>
<keyword evidence="9 12" id="KW-0408">Iron</keyword>
<evidence type="ECO:0000256" key="9">
    <source>
        <dbReference type="ARBA" id="ARBA00023004"/>
    </source>
</evidence>
<comment type="cofactor">
    <cofactor evidence="1 12">
        <name>heme</name>
        <dbReference type="ChEBI" id="CHEBI:30413"/>
    </cofactor>
</comment>
<evidence type="ECO:0000256" key="5">
    <source>
        <dbReference type="ARBA" id="ARBA00022692"/>
    </source>
</evidence>
<keyword evidence="6 12" id="KW-0479">Metal-binding</keyword>
<evidence type="ECO:0000256" key="8">
    <source>
        <dbReference type="ARBA" id="ARBA00023002"/>
    </source>
</evidence>
<comment type="similarity">
    <text evidence="3">Belongs to the cytochrome P450 family.</text>
</comment>
<dbReference type="SUPFAM" id="SSF48264">
    <property type="entry name" value="Cytochrome P450"/>
    <property type="match status" value="1"/>
</dbReference>
<evidence type="ECO:0000256" key="6">
    <source>
        <dbReference type="ARBA" id="ARBA00022723"/>
    </source>
</evidence>
<dbReference type="GO" id="GO:0020037">
    <property type="term" value="F:heme binding"/>
    <property type="evidence" value="ECO:0007669"/>
    <property type="project" value="InterPro"/>
</dbReference>
<dbReference type="Pfam" id="PF00067">
    <property type="entry name" value="p450"/>
    <property type="match status" value="1"/>
</dbReference>
<dbReference type="EMBL" id="CAJPDQ010000002">
    <property type="protein sequence ID" value="CAF9905797.1"/>
    <property type="molecule type" value="Genomic_DNA"/>
</dbReference>
<dbReference type="CDD" id="cd11061">
    <property type="entry name" value="CYP67-like"/>
    <property type="match status" value="1"/>
</dbReference>
<keyword evidence="8" id="KW-0560">Oxidoreductase</keyword>
<dbReference type="PANTHER" id="PTHR24305">
    <property type="entry name" value="CYTOCHROME P450"/>
    <property type="match status" value="1"/>
</dbReference>
<feature type="binding site" description="axial binding residue" evidence="12">
    <location>
        <position position="490"/>
    </location>
    <ligand>
        <name>heme</name>
        <dbReference type="ChEBI" id="CHEBI:30413"/>
    </ligand>
    <ligandPart>
        <name>Fe</name>
        <dbReference type="ChEBI" id="CHEBI:18248"/>
    </ligandPart>
</feature>
<evidence type="ECO:0000256" key="1">
    <source>
        <dbReference type="ARBA" id="ARBA00001971"/>
    </source>
</evidence>
<evidence type="ECO:0000313" key="14">
    <source>
        <dbReference type="EMBL" id="CAF9905797.1"/>
    </source>
</evidence>